<evidence type="ECO:0000259" key="1">
    <source>
        <dbReference type="PROSITE" id="PS50053"/>
    </source>
</evidence>
<reference evidence="2 3" key="1">
    <citation type="submission" date="2024-10" db="EMBL/GenBank/DDBJ databases">
        <authorList>
            <person name="Kim D."/>
        </authorList>
    </citation>
    <scope>NUCLEOTIDE SEQUENCE [LARGE SCALE GENOMIC DNA]</scope>
    <source>
        <strain evidence="2">BH-2024</strain>
    </source>
</reference>
<sequence length="511" mass="58310">MPSSTDGIEITVKADQKIIKDSNQITVVVQRSTIVEELKKLIKEKTGIEPEKHTLQLQNQDGTATTMLYDSVMMADYGIKEGALILLFINFEIKVQTDRKISKFGKTFSVEVNGTDTVKILKEKIKRTLTKNGKTNYGIELEKISLQYGKNDDFLNDEKTIDDYPIKEGDIVQLCIGDFRINITQYGKNNETEFYYIWVKGEETVATLKKKIRSESGIEPEEQTLKTIKVTVTADEHIFKKLLSFTNQITVQMNGWDTVEDLKKKIMDTLEEETKTEIGTDHKRLTLKYGQIDNYDVLKDGKIINDYLNGEGDNYVSLSVGEFPIVVRYEKWYKNYTNYTIWMNSKETVAILKKKIKSESGFKPDDQILKVVDPNGDGGTLTVLEDDEKTMTNYGIGEGTTILLVTEFEIVVTYKKDKEEKTVTVQTKGTDVVANLRSKIMKKIKDDFPLIEYGSIVIKDHPRSDYDENLHGYYSSKTLKECGIGEGSTIYLVSCWVKYPNKSSLYVVNLM</sequence>
<dbReference type="InterPro" id="IPR000626">
    <property type="entry name" value="Ubiquitin-like_dom"/>
</dbReference>
<gene>
    <name evidence="2" type="ORF">niasHT_024780</name>
</gene>
<evidence type="ECO:0000313" key="2">
    <source>
        <dbReference type="EMBL" id="KAL3089903.1"/>
    </source>
</evidence>
<dbReference type="SUPFAM" id="SSF54236">
    <property type="entry name" value="Ubiquitin-like"/>
    <property type="match status" value="4"/>
</dbReference>
<organism evidence="2 3">
    <name type="scientific">Heterodera trifolii</name>
    <dbReference type="NCBI Taxonomy" id="157864"/>
    <lineage>
        <taxon>Eukaryota</taxon>
        <taxon>Metazoa</taxon>
        <taxon>Ecdysozoa</taxon>
        <taxon>Nematoda</taxon>
        <taxon>Chromadorea</taxon>
        <taxon>Rhabditida</taxon>
        <taxon>Tylenchina</taxon>
        <taxon>Tylenchomorpha</taxon>
        <taxon>Tylenchoidea</taxon>
        <taxon>Heteroderidae</taxon>
        <taxon>Heteroderinae</taxon>
        <taxon>Heterodera</taxon>
    </lineage>
</organism>
<feature type="domain" description="Ubiquitin-like" evidence="1">
    <location>
        <begin position="8"/>
        <end position="90"/>
    </location>
</feature>
<dbReference type="InterPro" id="IPR029071">
    <property type="entry name" value="Ubiquitin-like_domsf"/>
</dbReference>
<dbReference type="PANTHER" id="PTHR10621">
    <property type="entry name" value="UV EXCISION REPAIR PROTEIN RAD23"/>
    <property type="match status" value="1"/>
</dbReference>
<dbReference type="EMBL" id="JBICBT010000970">
    <property type="protein sequence ID" value="KAL3089903.1"/>
    <property type="molecule type" value="Genomic_DNA"/>
</dbReference>
<dbReference type="SMART" id="SM00213">
    <property type="entry name" value="UBQ"/>
    <property type="match status" value="3"/>
</dbReference>
<dbReference type="AlphaFoldDB" id="A0ABD2JHH1"/>
<dbReference type="PROSITE" id="PS50053">
    <property type="entry name" value="UBIQUITIN_2"/>
    <property type="match status" value="3"/>
</dbReference>
<feature type="domain" description="Ubiquitin-like" evidence="1">
    <location>
        <begin position="323"/>
        <end position="407"/>
    </location>
</feature>
<evidence type="ECO:0000313" key="3">
    <source>
        <dbReference type="Proteomes" id="UP001620626"/>
    </source>
</evidence>
<name>A0ABD2JHH1_9BILA</name>
<protein>
    <recommendedName>
        <fullName evidence="1">Ubiquitin-like domain-containing protein</fullName>
    </recommendedName>
</protein>
<dbReference type="PANTHER" id="PTHR10621:SF0">
    <property type="entry name" value="UV EXCISION REPAIR PROTEIN RAD23"/>
    <property type="match status" value="1"/>
</dbReference>
<dbReference type="CDD" id="cd17039">
    <property type="entry name" value="Ubl_ubiquitin_like"/>
    <property type="match status" value="1"/>
</dbReference>
<dbReference type="Proteomes" id="UP001620626">
    <property type="component" value="Unassembled WGS sequence"/>
</dbReference>
<comment type="caution">
    <text evidence="2">The sequence shown here is derived from an EMBL/GenBank/DDBJ whole genome shotgun (WGS) entry which is preliminary data.</text>
</comment>
<dbReference type="Pfam" id="PF00240">
    <property type="entry name" value="ubiquitin"/>
    <property type="match status" value="2"/>
</dbReference>
<dbReference type="Pfam" id="PF14560">
    <property type="entry name" value="Ubiquitin_2"/>
    <property type="match status" value="1"/>
</dbReference>
<dbReference type="Gene3D" id="3.10.20.90">
    <property type="entry name" value="Phosphatidylinositol 3-kinase Catalytic Subunit, Chain A, domain 1"/>
    <property type="match status" value="4"/>
</dbReference>
<accession>A0ABD2JHH1</accession>
<keyword evidence="3" id="KW-1185">Reference proteome</keyword>
<proteinExistence type="predicted"/>
<feature type="domain" description="Ubiquitin-like" evidence="1">
    <location>
        <begin position="91"/>
        <end position="174"/>
    </location>
</feature>